<dbReference type="Gene3D" id="3.30.40.10">
    <property type="entry name" value="Zinc/RING finger domain, C3HC4 (zinc finger)"/>
    <property type="match status" value="1"/>
</dbReference>
<reference evidence="16 17" key="1">
    <citation type="journal article" date="2020" name="Nat. Food">
        <title>A phased Vanilla planifolia genome enables genetic improvement of flavour and production.</title>
        <authorList>
            <person name="Hasing T."/>
            <person name="Tang H."/>
            <person name="Brym M."/>
            <person name="Khazi F."/>
            <person name="Huang T."/>
            <person name="Chambers A.H."/>
        </authorList>
    </citation>
    <scope>NUCLEOTIDE SEQUENCE [LARGE SCALE GENOMIC DNA]</scope>
    <source>
        <tissue evidence="14">Leaf</tissue>
    </source>
</reference>
<organism evidence="14 16">
    <name type="scientific">Vanilla planifolia</name>
    <name type="common">Vanilla</name>
    <dbReference type="NCBI Taxonomy" id="51239"/>
    <lineage>
        <taxon>Eukaryota</taxon>
        <taxon>Viridiplantae</taxon>
        <taxon>Streptophyta</taxon>
        <taxon>Embryophyta</taxon>
        <taxon>Tracheophyta</taxon>
        <taxon>Spermatophyta</taxon>
        <taxon>Magnoliopsida</taxon>
        <taxon>Liliopsida</taxon>
        <taxon>Asparagales</taxon>
        <taxon>Orchidaceae</taxon>
        <taxon>Vanilloideae</taxon>
        <taxon>Vanilleae</taxon>
        <taxon>Vanilla</taxon>
    </lineage>
</organism>
<dbReference type="SUPFAM" id="SSF57850">
    <property type="entry name" value="RING/U-box"/>
    <property type="match status" value="1"/>
</dbReference>
<evidence type="ECO:0000256" key="4">
    <source>
        <dbReference type="ARBA" id="ARBA00022679"/>
    </source>
</evidence>
<accession>A0A835PNK6</accession>
<dbReference type="Pfam" id="PF13639">
    <property type="entry name" value="zf-RING_2"/>
    <property type="match status" value="1"/>
</dbReference>
<keyword evidence="11" id="KW-0472">Membrane</keyword>
<proteinExistence type="predicted"/>
<evidence type="ECO:0000313" key="16">
    <source>
        <dbReference type="Proteomes" id="UP000636800"/>
    </source>
</evidence>
<dbReference type="InterPro" id="IPR013083">
    <property type="entry name" value="Znf_RING/FYVE/PHD"/>
</dbReference>
<evidence type="ECO:0000259" key="13">
    <source>
        <dbReference type="PROSITE" id="PS50089"/>
    </source>
</evidence>
<dbReference type="GO" id="GO:0016567">
    <property type="term" value="P:protein ubiquitination"/>
    <property type="evidence" value="ECO:0007669"/>
    <property type="project" value="TreeGrafter"/>
</dbReference>
<dbReference type="EMBL" id="JADCNL010000012">
    <property type="protein sequence ID" value="KAG0457295.1"/>
    <property type="molecule type" value="Genomic_DNA"/>
</dbReference>
<evidence type="ECO:0000256" key="10">
    <source>
        <dbReference type="ARBA" id="ARBA00022989"/>
    </source>
</evidence>
<dbReference type="EC" id="2.3.2.27" evidence="3"/>
<dbReference type="InterPro" id="IPR001841">
    <property type="entry name" value="Znf_RING"/>
</dbReference>
<dbReference type="GO" id="GO:0016020">
    <property type="term" value="C:membrane"/>
    <property type="evidence" value="ECO:0007669"/>
    <property type="project" value="UniProtKB-SubCell"/>
</dbReference>
<keyword evidence="8" id="KW-0833">Ubl conjugation pathway</keyword>
<dbReference type="PROSITE" id="PS50089">
    <property type="entry name" value="ZF_RING_2"/>
    <property type="match status" value="1"/>
</dbReference>
<dbReference type="Proteomes" id="UP000636800">
    <property type="component" value="Chromosome 12"/>
</dbReference>
<dbReference type="GO" id="GO:0061630">
    <property type="term" value="F:ubiquitin protein ligase activity"/>
    <property type="evidence" value="ECO:0007669"/>
    <property type="project" value="UniProtKB-EC"/>
</dbReference>
<evidence type="ECO:0000256" key="8">
    <source>
        <dbReference type="ARBA" id="ARBA00022786"/>
    </source>
</evidence>
<name>A0A835PNK6_VANPL</name>
<evidence type="ECO:0000256" key="1">
    <source>
        <dbReference type="ARBA" id="ARBA00000900"/>
    </source>
</evidence>
<evidence type="ECO:0000313" key="15">
    <source>
        <dbReference type="EMBL" id="KAG0458936.1"/>
    </source>
</evidence>
<evidence type="ECO:0000256" key="7">
    <source>
        <dbReference type="ARBA" id="ARBA00022771"/>
    </source>
</evidence>
<gene>
    <name evidence="15" type="ORF">HPP92_022064</name>
    <name evidence="14" type="ORF">HPP92_022452</name>
</gene>
<dbReference type="AlphaFoldDB" id="A0A835PNK6"/>
<protein>
    <recommendedName>
        <fullName evidence="3">RING-type E3 ubiquitin transferase</fullName>
        <ecNumber evidence="3">2.3.2.27</ecNumber>
    </recommendedName>
</protein>
<dbReference type="Proteomes" id="UP000639772">
    <property type="component" value="Chromosome 12"/>
</dbReference>
<keyword evidence="6" id="KW-0479">Metal-binding</keyword>
<sequence>MQVVVSVNSLSSYTLHVEGDARRTEIEEQESIGERRMKLLQKYVYKGRKHASGSSTKEETVADVKDVVCTICLEKVKVGEEVASTPCMQEFHTSCIQRWFQKASTCPLCRSNIDMTLKADHNGESSKAEIQRRISKAKEEVVAEWRRGFRRH</sequence>
<comment type="subcellular location">
    <subcellularLocation>
        <location evidence="2">Membrane</location>
        <topology evidence="2">Multi-pass membrane protein</topology>
    </subcellularLocation>
</comment>
<keyword evidence="7 12" id="KW-0863">Zinc-finger</keyword>
<keyword evidence="5" id="KW-0812">Transmembrane</keyword>
<feature type="domain" description="RING-type" evidence="13">
    <location>
        <begin position="69"/>
        <end position="110"/>
    </location>
</feature>
<dbReference type="PANTHER" id="PTHR45977:SF4">
    <property type="entry name" value="RING-TYPE DOMAIN-CONTAINING PROTEIN"/>
    <property type="match status" value="1"/>
</dbReference>
<comment type="catalytic activity">
    <reaction evidence="1">
        <text>S-ubiquitinyl-[E2 ubiquitin-conjugating enzyme]-L-cysteine + [acceptor protein]-L-lysine = [E2 ubiquitin-conjugating enzyme]-L-cysteine + N(6)-ubiquitinyl-[acceptor protein]-L-lysine.</text>
        <dbReference type="EC" id="2.3.2.27"/>
    </reaction>
</comment>
<dbReference type="SMART" id="SM00184">
    <property type="entry name" value="RING"/>
    <property type="match status" value="1"/>
</dbReference>
<dbReference type="PANTHER" id="PTHR45977">
    <property type="entry name" value="TARGET OF ERK KINASE MPK-1"/>
    <property type="match status" value="1"/>
</dbReference>
<evidence type="ECO:0000256" key="5">
    <source>
        <dbReference type="ARBA" id="ARBA00022692"/>
    </source>
</evidence>
<evidence type="ECO:0000256" key="11">
    <source>
        <dbReference type="ARBA" id="ARBA00023136"/>
    </source>
</evidence>
<keyword evidence="4" id="KW-0808">Transferase</keyword>
<keyword evidence="10" id="KW-1133">Transmembrane helix</keyword>
<keyword evidence="9" id="KW-0862">Zinc</keyword>
<evidence type="ECO:0000256" key="3">
    <source>
        <dbReference type="ARBA" id="ARBA00012483"/>
    </source>
</evidence>
<dbReference type="OrthoDB" id="8062037at2759"/>
<evidence type="ECO:0000313" key="14">
    <source>
        <dbReference type="EMBL" id="KAG0457295.1"/>
    </source>
</evidence>
<evidence type="ECO:0000256" key="2">
    <source>
        <dbReference type="ARBA" id="ARBA00004141"/>
    </source>
</evidence>
<evidence type="ECO:0000313" key="17">
    <source>
        <dbReference type="Proteomes" id="UP000639772"/>
    </source>
</evidence>
<keyword evidence="16" id="KW-1185">Reference proteome</keyword>
<evidence type="ECO:0000256" key="12">
    <source>
        <dbReference type="PROSITE-ProRule" id="PRU00175"/>
    </source>
</evidence>
<evidence type="ECO:0000256" key="6">
    <source>
        <dbReference type="ARBA" id="ARBA00022723"/>
    </source>
</evidence>
<dbReference type="EMBL" id="JADCNM010000012">
    <property type="protein sequence ID" value="KAG0458936.1"/>
    <property type="molecule type" value="Genomic_DNA"/>
</dbReference>
<dbReference type="GO" id="GO:0008270">
    <property type="term" value="F:zinc ion binding"/>
    <property type="evidence" value="ECO:0007669"/>
    <property type="project" value="UniProtKB-KW"/>
</dbReference>
<comment type="caution">
    <text evidence="14">The sequence shown here is derived from an EMBL/GenBank/DDBJ whole genome shotgun (WGS) entry which is preliminary data.</text>
</comment>
<dbReference type="GO" id="GO:0006511">
    <property type="term" value="P:ubiquitin-dependent protein catabolic process"/>
    <property type="evidence" value="ECO:0007669"/>
    <property type="project" value="TreeGrafter"/>
</dbReference>
<evidence type="ECO:0000256" key="9">
    <source>
        <dbReference type="ARBA" id="ARBA00022833"/>
    </source>
</evidence>